<dbReference type="RefSeq" id="XP_014571258.1">
    <property type="nucleotide sequence ID" value="XM_014715772.1"/>
</dbReference>
<organism evidence="2 3">
    <name type="scientific">Mixia osmundae (strain CBS 9802 / IAM 14324 / JCM 22182 / KY 12970)</name>
    <dbReference type="NCBI Taxonomy" id="764103"/>
    <lineage>
        <taxon>Eukaryota</taxon>
        <taxon>Fungi</taxon>
        <taxon>Dikarya</taxon>
        <taxon>Basidiomycota</taxon>
        <taxon>Pucciniomycotina</taxon>
        <taxon>Mixiomycetes</taxon>
        <taxon>Mixiales</taxon>
        <taxon>Mixiaceae</taxon>
        <taxon>Mixia</taxon>
    </lineage>
</organism>
<keyword evidence="1" id="KW-0732">Signal</keyword>
<dbReference type="AlphaFoldDB" id="G7E565"/>
<reference evidence="2 3" key="2">
    <citation type="journal article" date="2012" name="Open Biol.">
        <title>Characteristics of nucleosomes and linker DNA regions on the genome of the basidiomycete Mixia osmundae revealed by mono- and dinucleosome mapping.</title>
        <authorList>
            <person name="Nishida H."/>
            <person name="Kondo S."/>
            <person name="Matsumoto T."/>
            <person name="Suzuki Y."/>
            <person name="Yoshikawa H."/>
            <person name="Taylor T.D."/>
            <person name="Sugiyama J."/>
        </authorList>
    </citation>
    <scope>NUCLEOTIDE SEQUENCE [LARGE SCALE GENOMIC DNA]</scope>
    <source>
        <strain evidence="3">CBS 9802 / IAM 14324 / JCM 22182 / KY 12970</strain>
    </source>
</reference>
<keyword evidence="3" id="KW-1185">Reference proteome</keyword>
<proteinExistence type="predicted"/>
<dbReference type="HOGENOM" id="CLU_1409105_0_0_1"/>
<accession>G7E565</accession>
<sequence length="193" mass="21403">MRCRDLVLLGLCGRAVARAVAHTGKSFQALNIVVPERGDYYVNQALQVTFELDCPYLGQLDVGRGSSKYTATFNVLVPLKRLPNGNLNLTIVPINTGFNTVVYSTSWADILKVTPTTLKVAFNVASNSYTTSKDYPGFPACRKACNAMWRGVAEWSIKSKEWHYDEAQRTGTALCHANGCPQILHYREDCTAY</sequence>
<dbReference type="EMBL" id="BABT02000148">
    <property type="protein sequence ID" value="GAA97975.1"/>
    <property type="molecule type" value="Genomic_DNA"/>
</dbReference>
<comment type="caution">
    <text evidence="2">The sequence shown here is derived from an EMBL/GenBank/DDBJ whole genome shotgun (WGS) entry which is preliminary data.</text>
</comment>
<feature type="chain" id="PRO_5009955820" evidence="1">
    <location>
        <begin position="18"/>
        <end position="193"/>
    </location>
</feature>
<dbReference type="InParanoid" id="G7E565"/>
<gene>
    <name evidence="2" type="primary">Mo04655</name>
    <name evidence="2" type="ORF">E5Q_04655</name>
</gene>
<evidence type="ECO:0000313" key="2">
    <source>
        <dbReference type="EMBL" id="GAA97975.1"/>
    </source>
</evidence>
<dbReference type="Proteomes" id="UP000009131">
    <property type="component" value="Unassembled WGS sequence"/>
</dbReference>
<protein>
    <submittedName>
        <fullName evidence="2">Uncharacterized protein</fullName>
    </submittedName>
</protein>
<reference evidence="2 3" key="1">
    <citation type="journal article" date="2011" name="J. Gen. Appl. Microbiol.">
        <title>Draft genome sequencing of the enigmatic basidiomycete Mixia osmundae.</title>
        <authorList>
            <person name="Nishida H."/>
            <person name="Nagatsuka Y."/>
            <person name="Sugiyama J."/>
        </authorList>
    </citation>
    <scope>NUCLEOTIDE SEQUENCE [LARGE SCALE GENOMIC DNA]</scope>
    <source>
        <strain evidence="3">CBS 9802 / IAM 14324 / JCM 22182 / KY 12970</strain>
    </source>
</reference>
<evidence type="ECO:0000256" key="1">
    <source>
        <dbReference type="SAM" id="SignalP"/>
    </source>
</evidence>
<evidence type="ECO:0000313" key="3">
    <source>
        <dbReference type="Proteomes" id="UP000009131"/>
    </source>
</evidence>
<feature type="signal peptide" evidence="1">
    <location>
        <begin position="1"/>
        <end position="17"/>
    </location>
</feature>
<name>G7E565_MIXOS</name>